<dbReference type="GO" id="GO:0005886">
    <property type="term" value="C:plasma membrane"/>
    <property type="evidence" value="ECO:0007669"/>
    <property type="project" value="UniProtKB-SubCell"/>
</dbReference>
<evidence type="ECO:0000256" key="4">
    <source>
        <dbReference type="ARBA" id="ARBA00022475"/>
    </source>
</evidence>
<keyword evidence="8 14" id="KW-1133">Transmembrane helix</keyword>
<evidence type="ECO:0000256" key="2">
    <source>
        <dbReference type="ARBA" id="ARBA00006704"/>
    </source>
</evidence>
<comment type="subcellular location">
    <subcellularLocation>
        <location evidence="1 14">Cell membrane</location>
        <topology evidence="1 14">Multi-pass membrane protein</topology>
    </subcellularLocation>
</comment>
<dbReference type="GO" id="GO:0045259">
    <property type="term" value="C:proton-transporting ATP synthase complex"/>
    <property type="evidence" value="ECO:0007669"/>
    <property type="project" value="UniProtKB-KW"/>
</dbReference>
<dbReference type="EMBL" id="BMXA01000004">
    <property type="protein sequence ID" value="GHA14147.1"/>
    <property type="molecule type" value="Genomic_DNA"/>
</dbReference>
<keyword evidence="5 14" id="KW-0138">CF(0)</keyword>
<comment type="function">
    <text evidence="13 14">F(1)F(0) ATP synthase produces ATP from ADP in the presence of a proton or sodium gradient. F-type ATPases consist of two structural domains, F(1) containing the extramembraneous catalytic core and F(0) containing the membrane proton channel, linked together by a central stalk and a peripheral stalk. During catalysis, ATP synthesis in the catalytic domain of F(1) is coupled via a rotary mechanism of the central stalk subunits to proton translocation.</text>
</comment>
<evidence type="ECO:0000256" key="3">
    <source>
        <dbReference type="ARBA" id="ARBA00022448"/>
    </source>
</evidence>
<keyword evidence="4 14" id="KW-1003">Cell membrane</keyword>
<dbReference type="InterPro" id="IPR005953">
    <property type="entry name" value="ATP_synth_csu_bac/chlpt"/>
</dbReference>
<dbReference type="InterPro" id="IPR000454">
    <property type="entry name" value="ATP_synth_F0_csu"/>
</dbReference>
<feature type="site" description="Reversibly protonated during proton transport" evidence="14">
    <location>
        <position position="60"/>
    </location>
</feature>
<organism evidence="16 17">
    <name type="scientific">Arenicella chitinivorans</name>
    <dbReference type="NCBI Taxonomy" id="1329800"/>
    <lineage>
        <taxon>Bacteria</taxon>
        <taxon>Pseudomonadati</taxon>
        <taxon>Pseudomonadota</taxon>
        <taxon>Gammaproteobacteria</taxon>
        <taxon>Arenicellales</taxon>
        <taxon>Arenicellaceae</taxon>
        <taxon>Arenicella</taxon>
    </lineage>
</organism>
<dbReference type="GO" id="GO:0046933">
    <property type="term" value="F:proton-transporting ATP synthase activity, rotational mechanism"/>
    <property type="evidence" value="ECO:0007669"/>
    <property type="project" value="UniProtKB-UniRule"/>
</dbReference>
<dbReference type="CDD" id="cd18185">
    <property type="entry name" value="ATP-synt_Fo_c_ATPE"/>
    <property type="match status" value="1"/>
</dbReference>
<evidence type="ECO:0000256" key="8">
    <source>
        <dbReference type="ARBA" id="ARBA00022989"/>
    </source>
</evidence>
<dbReference type="AlphaFoldDB" id="A0A918RWX6"/>
<dbReference type="GO" id="GO:0008289">
    <property type="term" value="F:lipid binding"/>
    <property type="evidence" value="ECO:0007669"/>
    <property type="project" value="UniProtKB-KW"/>
</dbReference>
<gene>
    <name evidence="14 16" type="primary">atpE</name>
    <name evidence="16" type="ORF">GCM10008090_24910</name>
</gene>
<name>A0A918RWX6_9GAMM</name>
<accession>A0A918RWX6</accession>
<evidence type="ECO:0000256" key="5">
    <source>
        <dbReference type="ARBA" id="ARBA00022547"/>
    </source>
</evidence>
<comment type="function">
    <text evidence="14">Key component of the F(0) channel; it plays a direct role in translocation across the membrane. A homomeric c-ring of between 10-14 subunits forms the central stalk rotor element with the F(1) delta and epsilon subunits.</text>
</comment>
<evidence type="ECO:0000256" key="10">
    <source>
        <dbReference type="ARBA" id="ARBA00023121"/>
    </source>
</evidence>
<evidence type="ECO:0000256" key="7">
    <source>
        <dbReference type="ARBA" id="ARBA00022781"/>
    </source>
</evidence>
<dbReference type="Proteomes" id="UP000614811">
    <property type="component" value="Unassembled WGS sequence"/>
</dbReference>
<dbReference type="InterPro" id="IPR002379">
    <property type="entry name" value="ATPase_proteolipid_c-like_dom"/>
</dbReference>
<feature type="transmembrane region" description="Helical" evidence="14">
    <location>
        <begin position="52"/>
        <end position="75"/>
    </location>
</feature>
<keyword evidence="10 14" id="KW-0446">Lipid-binding</keyword>
<keyword evidence="7 14" id="KW-0375">Hydrogen ion transport</keyword>
<evidence type="ECO:0000259" key="15">
    <source>
        <dbReference type="Pfam" id="PF00137"/>
    </source>
</evidence>
<evidence type="ECO:0000256" key="12">
    <source>
        <dbReference type="ARBA" id="ARBA00023310"/>
    </source>
</evidence>
<dbReference type="PRINTS" id="PR00124">
    <property type="entry name" value="ATPASEC"/>
</dbReference>
<comment type="similarity">
    <text evidence="2 14">Belongs to the ATPase C chain family.</text>
</comment>
<feature type="transmembrane region" description="Helical" evidence="14">
    <location>
        <begin position="6"/>
        <end position="31"/>
    </location>
</feature>
<keyword evidence="17" id="KW-1185">Reference proteome</keyword>
<dbReference type="NCBIfam" id="NF005363">
    <property type="entry name" value="PRK06876.1"/>
    <property type="match status" value="1"/>
</dbReference>
<evidence type="ECO:0000313" key="17">
    <source>
        <dbReference type="Proteomes" id="UP000614811"/>
    </source>
</evidence>
<dbReference type="PROSITE" id="PS00605">
    <property type="entry name" value="ATPASE_C"/>
    <property type="match status" value="1"/>
</dbReference>
<evidence type="ECO:0000256" key="6">
    <source>
        <dbReference type="ARBA" id="ARBA00022692"/>
    </source>
</evidence>
<evidence type="ECO:0000256" key="13">
    <source>
        <dbReference type="ARBA" id="ARBA00025198"/>
    </source>
</evidence>
<reference evidence="16" key="1">
    <citation type="journal article" date="2014" name="Int. J. Syst. Evol. Microbiol.">
        <title>Complete genome sequence of Corynebacterium casei LMG S-19264T (=DSM 44701T), isolated from a smear-ripened cheese.</title>
        <authorList>
            <consortium name="US DOE Joint Genome Institute (JGI-PGF)"/>
            <person name="Walter F."/>
            <person name="Albersmeier A."/>
            <person name="Kalinowski J."/>
            <person name="Ruckert C."/>
        </authorList>
    </citation>
    <scope>NUCLEOTIDE SEQUENCE</scope>
    <source>
        <strain evidence="16">KCTC 12711</strain>
    </source>
</reference>
<keyword evidence="9 14" id="KW-0406">Ion transport</keyword>
<dbReference type="Pfam" id="PF00137">
    <property type="entry name" value="ATP-synt_C"/>
    <property type="match status" value="1"/>
</dbReference>
<dbReference type="HAMAP" id="MF_01396">
    <property type="entry name" value="ATP_synth_c_bact"/>
    <property type="match status" value="1"/>
</dbReference>
<dbReference type="InterPro" id="IPR035921">
    <property type="entry name" value="F/V-ATP_Csub_sf"/>
</dbReference>
<evidence type="ECO:0000256" key="1">
    <source>
        <dbReference type="ARBA" id="ARBA00004651"/>
    </source>
</evidence>
<keyword evidence="3 14" id="KW-0813">Transport</keyword>
<proteinExistence type="inferred from homology"/>
<sequence length="91" mass="9465">METIVGMTVLSIAIMLGLAAVGAALGIALMGGRFLEGVARQPEMANSLQTKMFLLAGLIDALPIIAVAIALYFLFASGLIDIENVKTLMGQ</sequence>
<evidence type="ECO:0000256" key="14">
    <source>
        <dbReference type="HAMAP-Rule" id="MF_01396"/>
    </source>
</evidence>
<evidence type="ECO:0000313" key="16">
    <source>
        <dbReference type="EMBL" id="GHA14147.1"/>
    </source>
</evidence>
<dbReference type="SUPFAM" id="SSF81333">
    <property type="entry name" value="F1F0 ATP synthase subunit C"/>
    <property type="match status" value="1"/>
</dbReference>
<comment type="caution">
    <text evidence="16">The sequence shown here is derived from an EMBL/GenBank/DDBJ whole genome shotgun (WGS) entry which is preliminary data.</text>
</comment>
<feature type="domain" description="V-ATPase proteolipid subunit C-like" evidence="15">
    <location>
        <begin position="11"/>
        <end position="72"/>
    </location>
</feature>
<evidence type="ECO:0000256" key="9">
    <source>
        <dbReference type="ARBA" id="ARBA00023065"/>
    </source>
</evidence>
<dbReference type="Gene3D" id="1.20.20.10">
    <property type="entry name" value="F1F0 ATP synthase subunit C"/>
    <property type="match status" value="1"/>
</dbReference>
<dbReference type="RefSeq" id="WP_189401715.1">
    <property type="nucleotide sequence ID" value="NZ_BMXA01000004.1"/>
</dbReference>
<dbReference type="GO" id="GO:0033177">
    <property type="term" value="C:proton-transporting two-sector ATPase complex, proton-transporting domain"/>
    <property type="evidence" value="ECO:0007669"/>
    <property type="project" value="InterPro"/>
</dbReference>
<evidence type="ECO:0000256" key="11">
    <source>
        <dbReference type="ARBA" id="ARBA00023136"/>
    </source>
</evidence>
<keyword evidence="6 14" id="KW-0812">Transmembrane</keyword>
<dbReference type="NCBIfam" id="TIGR01260">
    <property type="entry name" value="ATP_synt_c"/>
    <property type="match status" value="1"/>
</dbReference>
<dbReference type="InterPro" id="IPR020537">
    <property type="entry name" value="ATP_synth_F0_csu_DDCD_BS"/>
</dbReference>
<protein>
    <recommendedName>
        <fullName evidence="14">ATP synthase subunit c</fullName>
    </recommendedName>
    <alternativeName>
        <fullName evidence="14">ATP synthase F(0) sector subunit c</fullName>
    </alternativeName>
    <alternativeName>
        <fullName evidence="14">F-type ATPase subunit c</fullName>
        <shortName evidence="14">F-ATPase subunit c</shortName>
    </alternativeName>
    <alternativeName>
        <fullName evidence="14">Lipid-binding protein</fullName>
    </alternativeName>
</protein>
<keyword evidence="12 14" id="KW-0066">ATP synthesis</keyword>
<dbReference type="FunFam" id="1.20.20.10:FF:000002">
    <property type="entry name" value="ATP synthase subunit c"/>
    <property type="match status" value="1"/>
</dbReference>
<dbReference type="InterPro" id="IPR038662">
    <property type="entry name" value="ATP_synth_F0_csu_sf"/>
</dbReference>
<keyword evidence="11 14" id="KW-0472">Membrane</keyword>
<reference evidence="16" key="2">
    <citation type="submission" date="2020-09" db="EMBL/GenBank/DDBJ databases">
        <authorList>
            <person name="Sun Q."/>
            <person name="Kim S."/>
        </authorList>
    </citation>
    <scope>NUCLEOTIDE SEQUENCE</scope>
    <source>
        <strain evidence="16">KCTC 12711</strain>
    </source>
</reference>